<keyword evidence="2" id="KW-0229">DNA integration</keyword>
<evidence type="ECO:0000259" key="8">
    <source>
        <dbReference type="PROSITE" id="PS51900"/>
    </source>
</evidence>
<dbReference type="AlphaFoldDB" id="A0A4P9UNH0"/>
<dbReference type="Pfam" id="PF00589">
    <property type="entry name" value="Phage_integrase"/>
    <property type="match status" value="1"/>
</dbReference>
<keyword evidence="3 5" id="KW-0238">DNA-binding</keyword>
<dbReference type="PROSITE" id="PS51898">
    <property type="entry name" value="TYR_RECOMBINASE"/>
    <property type="match status" value="1"/>
</dbReference>
<dbReference type="InterPro" id="IPR011010">
    <property type="entry name" value="DNA_brk_join_enz"/>
</dbReference>
<dbReference type="STRING" id="675511.GCA_000341735_00594"/>
<dbReference type="SUPFAM" id="SSF56349">
    <property type="entry name" value="DNA breaking-rejoining enzymes"/>
    <property type="match status" value="1"/>
</dbReference>
<dbReference type="Pfam" id="PF13495">
    <property type="entry name" value="Phage_int_SAM_4"/>
    <property type="match status" value="1"/>
</dbReference>
<accession>A0A4P9UNH0</accession>
<evidence type="ECO:0000256" key="6">
    <source>
        <dbReference type="SAM" id="MobiDB-lite"/>
    </source>
</evidence>
<dbReference type="InterPro" id="IPR011946">
    <property type="entry name" value="Integrase_integron-type"/>
</dbReference>
<organism evidence="9 10">
    <name type="scientific">Methylotuvimicrobium buryatense</name>
    <name type="common">Methylomicrobium buryatense</name>
    <dbReference type="NCBI Taxonomy" id="95641"/>
    <lineage>
        <taxon>Bacteria</taxon>
        <taxon>Pseudomonadati</taxon>
        <taxon>Pseudomonadota</taxon>
        <taxon>Gammaproteobacteria</taxon>
        <taxon>Methylococcales</taxon>
        <taxon>Methylococcaceae</taxon>
        <taxon>Methylotuvimicrobium</taxon>
    </lineage>
</organism>
<dbReference type="InterPro" id="IPR002104">
    <property type="entry name" value="Integrase_catalytic"/>
</dbReference>
<keyword evidence="4" id="KW-0233">DNA recombination</keyword>
<dbReference type="KEGG" id="mbur:EQU24_12225"/>
<evidence type="ECO:0000256" key="5">
    <source>
        <dbReference type="PROSITE-ProRule" id="PRU01248"/>
    </source>
</evidence>
<feature type="domain" description="Tyr recombinase" evidence="7">
    <location>
        <begin position="145"/>
        <end position="359"/>
    </location>
</feature>
<evidence type="ECO:0000256" key="2">
    <source>
        <dbReference type="ARBA" id="ARBA00022908"/>
    </source>
</evidence>
<dbReference type="GO" id="GO:0003677">
    <property type="term" value="F:DNA binding"/>
    <property type="evidence" value="ECO:0007669"/>
    <property type="project" value="UniProtKB-UniRule"/>
</dbReference>
<dbReference type="InterPro" id="IPR050090">
    <property type="entry name" value="Tyrosine_recombinase_XerCD"/>
</dbReference>
<evidence type="ECO:0000313" key="10">
    <source>
        <dbReference type="Proteomes" id="UP000305881"/>
    </source>
</evidence>
<dbReference type="PANTHER" id="PTHR30349">
    <property type="entry name" value="PHAGE INTEGRASE-RELATED"/>
    <property type="match status" value="1"/>
</dbReference>
<comment type="similarity">
    <text evidence="1">Belongs to the 'phage' integrase family.</text>
</comment>
<evidence type="ECO:0000313" key="9">
    <source>
        <dbReference type="EMBL" id="QCW82922.1"/>
    </source>
</evidence>
<evidence type="ECO:0000256" key="4">
    <source>
        <dbReference type="ARBA" id="ARBA00023172"/>
    </source>
</evidence>
<dbReference type="GO" id="GO:0015074">
    <property type="term" value="P:DNA integration"/>
    <property type="evidence" value="ECO:0007669"/>
    <property type="project" value="UniProtKB-KW"/>
</dbReference>
<keyword evidence="10" id="KW-1185">Reference proteome</keyword>
<dbReference type="InterPro" id="IPR004107">
    <property type="entry name" value="Integrase_SAM-like_N"/>
</dbReference>
<dbReference type="OrthoDB" id="9801717at2"/>
<dbReference type="InterPro" id="IPR013762">
    <property type="entry name" value="Integrase-like_cat_sf"/>
</dbReference>
<gene>
    <name evidence="9" type="ORF">EQU24_12225</name>
</gene>
<dbReference type="Gene3D" id="1.10.150.130">
    <property type="match status" value="1"/>
</dbReference>
<dbReference type="InterPro" id="IPR044068">
    <property type="entry name" value="CB"/>
</dbReference>
<feature type="region of interest" description="Disordered" evidence="6">
    <location>
        <begin position="1"/>
        <end position="30"/>
    </location>
</feature>
<sequence length="366" mass="42264">MLEKNSPDPNHPHHRSPPYEHPRYPAVSDNTHQNNTVAEKQTGFSWVFVFDELTREIQLRHYSPKTLKSYRGWARRLQAFTQSKDYRNLTQQDVVAFLSDLAVEKKVSASTQNQAFNALLFLFQHVLKKDFGEIKGIARAKRKPYIPVVLSREEVELIFDHLDDPIDLVAKLLYGCGLRLFECLNLRAQCFNFDAGVLTVHDGKGQKDRTVPLPQTLIPALKLQLRKVADLHEADLKANFAGVFLPNQLSHKYKNAAKEFIWQWFFPQPSLTLVAETQEHKRYHLHESIVQKAIKRAVNDAKITKRATAHTLRHSFASHLLEANYDIRTIQELLGHSDVRTTMIYTHTVQSRTLKQAKSPLDFDRE</sequence>
<dbReference type="EMBL" id="CP035467">
    <property type="protein sequence ID" value="QCW82922.1"/>
    <property type="molecule type" value="Genomic_DNA"/>
</dbReference>
<evidence type="ECO:0000256" key="3">
    <source>
        <dbReference type="ARBA" id="ARBA00023125"/>
    </source>
</evidence>
<feature type="domain" description="Core-binding (CB)" evidence="8">
    <location>
        <begin position="44"/>
        <end position="127"/>
    </location>
</feature>
<dbReference type="PANTHER" id="PTHR30349:SF64">
    <property type="entry name" value="PROPHAGE INTEGRASE INTD-RELATED"/>
    <property type="match status" value="1"/>
</dbReference>
<dbReference type="GO" id="GO:0006310">
    <property type="term" value="P:DNA recombination"/>
    <property type="evidence" value="ECO:0007669"/>
    <property type="project" value="UniProtKB-KW"/>
</dbReference>
<protein>
    <submittedName>
        <fullName evidence="9">Integron integrase</fullName>
    </submittedName>
</protein>
<dbReference type="Gene3D" id="1.10.443.10">
    <property type="entry name" value="Intergrase catalytic core"/>
    <property type="match status" value="1"/>
</dbReference>
<name>A0A4P9UNH0_METBY</name>
<evidence type="ECO:0000256" key="1">
    <source>
        <dbReference type="ARBA" id="ARBA00008857"/>
    </source>
</evidence>
<dbReference type="InterPro" id="IPR010998">
    <property type="entry name" value="Integrase_recombinase_N"/>
</dbReference>
<dbReference type="PROSITE" id="PS51900">
    <property type="entry name" value="CB"/>
    <property type="match status" value="1"/>
</dbReference>
<dbReference type="Proteomes" id="UP000305881">
    <property type="component" value="Chromosome"/>
</dbReference>
<proteinExistence type="inferred from homology"/>
<reference evidence="10" key="1">
    <citation type="journal article" date="2019" name="J. Bacteriol.">
        <title>A Mutagenic Screen Identifies a TonB-Dependent Receptor Required for the Lanthanide Metal Switch in the Type I Methanotroph 'Methylotuvimicrobium buryatense' 5GB1C.</title>
        <authorList>
            <person name="Groom J.D."/>
            <person name="Ford S.M."/>
            <person name="Pesesky M.W."/>
            <person name="Lidstrom M.E."/>
        </authorList>
    </citation>
    <scope>NUCLEOTIDE SEQUENCE [LARGE SCALE GENOMIC DNA]</scope>
    <source>
        <strain evidence="10">5GB1C</strain>
    </source>
</reference>
<dbReference type="NCBIfam" id="TIGR02249">
    <property type="entry name" value="integrase_gron"/>
    <property type="match status" value="1"/>
</dbReference>
<evidence type="ECO:0000259" key="7">
    <source>
        <dbReference type="PROSITE" id="PS51898"/>
    </source>
</evidence>